<organism evidence="9 10">
    <name type="scientific">Rhodovulum iodosum</name>
    <dbReference type="NCBI Taxonomy" id="68291"/>
    <lineage>
        <taxon>Bacteria</taxon>
        <taxon>Pseudomonadati</taxon>
        <taxon>Pseudomonadota</taxon>
        <taxon>Alphaproteobacteria</taxon>
        <taxon>Rhodobacterales</taxon>
        <taxon>Paracoccaceae</taxon>
        <taxon>Rhodovulum</taxon>
    </lineage>
</organism>
<dbReference type="NCBIfam" id="TIGR01198">
    <property type="entry name" value="pgl"/>
    <property type="match status" value="1"/>
</dbReference>
<evidence type="ECO:0000256" key="4">
    <source>
        <dbReference type="ARBA" id="ARBA00010662"/>
    </source>
</evidence>
<gene>
    <name evidence="7" type="primary">pgl</name>
    <name evidence="9" type="ORF">Ga0609869_002562</name>
</gene>
<dbReference type="PANTHER" id="PTHR11054">
    <property type="entry name" value="6-PHOSPHOGLUCONOLACTONASE"/>
    <property type="match status" value="1"/>
</dbReference>
<evidence type="ECO:0000256" key="5">
    <source>
        <dbReference type="ARBA" id="ARBA00013198"/>
    </source>
</evidence>
<proteinExistence type="inferred from homology"/>
<name>A0ABV3XV52_9RHOB</name>
<sequence>MKLITYADRDMMAIDLANVLAGELKAALFHADWASFAVPGGSTPGPVFDDLCAATLDWDRVRVIPTDERLVPPDHDRSNERLIRERLLVGAAAEAQFVGLRPGADGMEGLCSRVSRYLPLSVLVLGMGDDMHTASLFPGAQGLEAALEPDAPPVIRIETPGAPEPRISLTAPVLRGAMSTHLVITGQEKRAALERAVELNDPRLAPVSAILKNATIHWAE</sequence>
<dbReference type="CDD" id="cd01400">
    <property type="entry name" value="6PGL"/>
    <property type="match status" value="1"/>
</dbReference>
<protein>
    <recommendedName>
        <fullName evidence="6 7">6-phosphogluconolactonase</fullName>
        <shortName evidence="7">6PGL</shortName>
        <ecNumber evidence="5 7">3.1.1.31</ecNumber>
    </recommendedName>
</protein>
<dbReference type="Gene3D" id="3.40.50.1360">
    <property type="match status" value="1"/>
</dbReference>
<evidence type="ECO:0000256" key="1">
    <source>
        <dbReference type="ARBA" id="ARBA00000832"/>
    </source>
</evidence>
<comment type="function">
    <text evidence="2 7">Hydrolysis of 6-phosphogluconolactone to 6-phosphogluconate.</text>
</comment>
<evidence type="ECO:0000313" key="9">
    <source>
        <dbReference type="EMBL" id="MEX5729209.1"/>
    </source>
</evidence>
<comment type="catalytic activity">
    <reaction evidence="1 7">
        <text>6-phospho-D-glucono-1,5-lactone + H2O = 6-phospho-D-gluconate + H(+)</text>
        <dbReference type="Rhea" id="RHEA:12556"/>
        <dbReference type="ChEBI" id="CHEBI:15377"/>
        <dbReference type="ChEBI" id="CHEBI:15378"/>
        <dbReference type="ChEBI" id="CHEBI:57955"/>
        <dbReference type="ChEBI" id="CHEBI:58759"/>
        <dbReference type="EC" id="3.1.1.31"/>
    </reaction>
</comment>
<keyword evidence="10" id="KW-1185">Reference proteome</keyword>
<reference evidence="9 10" key="1">
    <citation type="submission" date="2024-06" db="EMBL/GenBank/DDBJ databases">
        <title>Genome of Rhodovulum iodosum, a marine photoferrotroph.</title>
        <authorList>
            <person name="Bianchini G."/>
            <person name="Nikeleit V."/>
            <person name="Kappler A."/>
            <person name="Bryce C."/>
            <person name="Sanchez-Baracaldo P."/>
        </authorList>
    </citation>
    <scope>NUCLEOTIDE SEQUENCE [LARGE SCALE GENOMIC DNA]</scope>
    <source>
        <strain evidence="9 10">UT/N1</strain>
    </source>
</reference>
<evidence type="ECO:0000313" key="10">
    <source>
        <dbReference type="Proteomes" id="UP001560019"/>
    </source>
</evidence>
<comment type="caution">
    <text evidence="9">The sequence shown here is derived from an EMBL/GenBank/DDBJ whole genome shotgun (WGS) entry which is preliminary data.</text>
</comment>
<accession>A0ABV3XV52</accession>
<dbReference type="Proteomes" id="UP001560019">
    <property type="component" value="Unassembled WGS sequence"/>
</dbReference>
<dbReference type="RefSeq" id="WP_125405282.1">
    <property type="nucleotide sequence ID" value="NZ_JBEHHI010000002.1"/>
</dbReference>
<keyword evidence="7" id="KW-0378">Hydrolase</keyword>
<dbReference type="InterPro" id="IPR006148">
    <property type="entry name" value="Glc/Gal-6P_isomerase"/>
</dbReference>
<comment type="similarity">
    <text evidence="4 7">Belongs to the glucosamine/galactosamine-6-phosphate isomerase family. 6-phosphogluconolactonase subfamily.</text>
</comment>
<evidence type="ECO:0000256" key="6">
    <source>
        <dbReference type="ARBA" id="ARBA00020337"/>
    </source>
</evidence>
<dbReference type="InterPro" id="IPR037171">
    <property type="entry name" value="NagB/RpiA_transferase-like"/>
</dbReference>
<dbReference type="EC" id="3.1.1.31" evidence="5 7"/>
<evidence type="ECO:0000256" key="3">
    <source>
        <dbReference type="ARBA" id="ARBA00004961"/>
    </source>
</evidence>
<feature type="domain" description="Glucosamine/galactosamine-6-phosphate isomerase" evidence="8">
    <location>
        <begin position="8"/>
        <end position="218"/>
    </location>
</feature>
<dbReference type="InterPro" id="IPR005900">
    <property type="entry name" value="6-phosphogluconolactonase_DevB"/>
</dbReference>
<evidence type="ECO:0000256" key="7">
    <source>
        <dbReference type="RuleBase" id="RU365095"/>
    </source>
</evidence>
<dbReference type="EMBL" id="JBEHHI010000002">
    <property type="protein sequence ID" value="MEX5729209.1"/>
    <property type="molecule type" value="Genomic_DNA"/>
</dbReference>
<dbReference type="InterPro" id="IPR039104">
    <property type="entry name" value="6PGL"/>
</dbReference>
<evidence type="ECO:0000259" key="8">
    <source>
        <dbReference type="Pfam" id="PF01182"/>
    </source>
</evidence>
<dbReference type="PANTHER" id="PTHR11054:SF0">
    <property type="entry name" value="6-PHOSPHOGLUCONOLACTONASE"/>
    <property type="match status" value="1"/>
</dbReference>
<dbReference type="SUPFAM" id="SSF100950">
    <property type="entry name" value="NagB/RpiA/CoA transferase-like"/>
    <property type="match status" value="1"/>
</dbReference>
<comment type="pathway">
    <text evidence="3 7">Carbohydrate degradation; pentose phosphate pathway; D-ribulose 5-phosphate from D-glucose 6-phosphate (oxidative stage): step 2/3.</text>
</comment>
<dbReference type="Pfam" id="PF01182">
    <property type="entry name" value="Glucosamine_iso"/>
    <property type="match status" value="1"/>
</dbReference>
<evidence type="ECO:0000256" key="2">
    <source>
        <dbReference type="ARBA" id="ARBA00002681"/>
    </source>
</evidence>